<feature type="compositionally biased region" description="Basic residues" evidence="7">
    <location>
        <begin position="53"/>
        <end position="64"/>
    </location>
</feature>
<evidence type="ECO:0000256" key="2">
    <source>
        <dbReference type="ARBA" id="ARBA00022723"/>
    </source>
</evidence>
<dbReference type="Pfam" id="PF00320">
    <property type="entry name" value="GATA"/>
    <property type="match status" value="1"/>
</dbReference>
<dbReference type="GeneID" id="28940811"/>
<dbReference type="AlphaFoldDB" id="A0A0W4ZKW9"/>
<dbReference type="PROSITE" id="PS00344">
    <property type="entry name" value="GATA_ZN_FINGER_1"/>
    <property type="match status" value="1"/>
</dbReference>
<gene>
    <name evidence="9" type="ORF">T551_02293</name>
</gene>
<evidence type="ECO:0000256" key="6">
    <source>
        <dbReference type="PROSITE-ProRule" id="PRU00094"/>
    </source>
</evidence>
<evidence type="ECO:0000256" key="3">
    <source>
        <dbReference type="ARBA" id="ARBA00022771"/>
    </source>
</evidence>
<dbReference type="SMART" id="SM00401">
    <property type="entry name" value="ZnF_GATA"/>
    <property type="match status" value="1"/>
</dbReference>
<feature type="compositionally biased region" description="Basic and acidic residues" evidence="7">
    <location>
        <begin position="65"/>
        <end position="74"/>
    </location>
</feature>
<evidence type="ECO:0000256" key="5">
    <source>
        <dbReference type="ARBA" id="ARBA00023242"/>
    </source>
</evidence>
<dbReference type="OrthoDB" id="515401at2759"/>
<dbReference type="Gene3D" id="3.30.50.10">
    <property type="entry name" value="Erythroid Transcription Factor GATA-1, subunit A"/>
    <property type="match status" value="1"/>
</dbReference>
<evidence type="ECO:0000256" key="1">
    <source>
        <dbReference type="ARBA" id="ARBA00004123"/>
    </source>
</evidence>
<name>A0A0W4ZKW9_PNEJ7</name>
<dbReference type="FunFam" id="3.30.50.10:FF:000007">
    <property type="entry name" value="Nitrogen regulatory AreA, N-terminal"/>
    <property type="match status" value="1"/>
</dbReference>
<dbReference type="RefSeq" id="XP_018229128.1">
    <property type="nucleotide sequence ID" value="XM_018374556.1"/>
</dbReference>
<dbReference type="GO" id="GO:0045944">
    <property type="term" value="P:positive regulation of transcription by RNA polymerase II"/>
    <property type="evidence" value="ECO:0007669"/>
    <property type="project" value="TreeGrafter"/>
</dbReference>
<comment type="caution">
    <text evidence="9">The sequence shown here is derived from an EMBL/GenBank/DDBJ whole genome shotgun (WGS) entry which is preliminary data.</text>
</comment>
<reference evidence="10" key="1">
    <citation type="journal article" date="2016" name="Nat. Commun.">
        <title>Genome analysis of three Pneumocystis species reveals adaptation mechanisms to life exclusively in mammalian hosts.</title>
        <authorList>
            <person name="Ma L."/>
            <person name="Chen Z."/>
            <person name="Huang D.W."/>
            <person name="Kutty G."/>
            <person name="Ishihara M."/>
            <person name="Wang H."/>
            <person name="Abouelleil A."/>
            <person name="Bishop L."/>
            <person name="Davey E."/>
            <person name="Deng R."/>
            <person name="Deng X."/>
            <person name="Fan L."/>
            <person name="Fantoni G."/>
            <person name="Fitzgerald M."/>
            <person name="Gogineni E."/>
            <person name="Goldberg J.M."/>
            <person name="Handley G."/>
            <person name="Hu X."/>
            <person name="Huber C."/>
            <person name="Jiao X."/>
            <person name="Jones K."/>
            <person name="Levin J.Z."/>
            <person name="Liu Y."/>
            <person name="Macdonald P."/>
            <person name="Melnikov A."/>
            <person name="Raley C."/>
            <person name="Sassi M."/>
            <person name="Sherman B.T."/>
            <person name="Song X."/>
            <person name="Sykes S."/>
            <person name="Tran B."/>
            <person name="Walsh L."/>
            <person name="Xia Y."/>
            <person name="Yang J."/>
            <person name="Young S."/>
            <person name="Zeng Q."/>
            <person name="Zheng X."/>
            <person name="Stephens R."/>
            <person name="Nusbaum C."/>
            <person name="Birren B.W."/>
            <person name="Azadi P."/>
            <person name="Lempicki R.A."/>
            <person name="Cuomo C.A."/>
            <person name="Kovacs J.A."/>
        </authorList>
    </citation>
    <scope>NUCLEOTIDE SEQUENCE [LARGE SCALE GENOMIC DNA]</scope>
    <source>
        <strain evidence="10">RU7</strain>
    </source>
</reference>
<dbReference type="Proteomes" id="UP000053447">
    <property type="component" value="Unassembled WGS sequence"/>
</dbReference>
<comment type="subcellular location">
    <subcellularLocation>
        <location evidence="1">Nucleus</location>
    </subcellularLocation>
</comment>
<evidence type="ECO:0000259" key="8">
    <source>
        <dbReference type="PROSITE" id="PS50114"/>
    </source>
</evidence>
<evidence type="ECO:0000256" key="7">
    <source>
        <dbReference type="SAM" id="MobiDB-lite"/>
    </source>
</evidence>
<dbReference type="PROSITE" id="PS50114">
    <property type="entry name" value="GATA_ZN_FINGER_2"/>
    <property type="match status" value="1"/>
</dbReference>
<dbReference type="InterPro" id="IPR056998">
    <property type="entry name" value="Asd-4/GZF3_helical"/>
</dbReference>
<dbReference type="InterPro" id="IPR000679">
    <property type="entry name" value="Znf_GATA"/>
</dbReference>
<dbReference type="STRING" id="1408657.A0A0W4ZKW9"/>
<organism evidence="9 10">
    <name type="scientific">Pneumocystis jirovecii (strain RU7)</name>
    <name type="common">Human pneumocystis pneumonia agent</name>
    <dbReference type="NCBI Taxonomy" id="1408657"/>
    <lineage>
        <taxon>Eukaryota</taxon>
        <taxon>Fungi</taxon>
        <taxon>Dikarya</taxon>
        <taxon>Ascomycota</taxon>
        <taxon>Taphrinomycotina</taxon>
        <taxon>Pneumocystomycetes</taxon>
        <taxon>Pneumocystaceae</taxon>
        <taxon>Pneumocystis</taxon>
    </lineage>
</organism>
<dbReference type="GO" id="GO:0005634">
    <property type="term" value="C:nucleus"/>
    <property type="evidence" value="ECO:0007669"/>
    <property type="project" value="UniProtKB-SubCell"/>
</dbReference>
<keyword evidence="4" id="KW-0862">Zinc</keyword>
<keyword evidence="10" id="KW-1185">Reference proteome</keyword>
<dbReference type="InterPro" id="IPR013088">
    <property type="entry name" value="Znf_NHR/GATA"/>
</dbReference>
<dbReference type="EMBL" id="LFWA01000010">
    <property type="protein sequence ID" value="KTW29019.1"/>
    <property type="molecule type" value="Genomic_DNA"/>
</dbReference>
<dbReference type="SUPFAM" id="SSF57716">
    <property type="entry name" value="Glucocorticoid receptor-like (DNA-binding domain)"/>
    <property type="match status" value="1"/>
</dbReference>
<dbReference type="PANTHER" id="PTHR10071">
    <property type="entry name" value="TRANSCRIPTION FACTOR GATA FAMILY MEMBER"/>
    <property type="match status" value="1"/>
</dbReference>
<evidence type="ECO:0000256" key="4">
    <source>
        <dbReference type="ARBA" id="ARBA00022833"/>
    </source>
</evidence>
<evidence type="ECO:0000313" key="10">
    <source>
        <dbReference type="Proteomes" id="UP000053447"/>
    </source>
</evidence>
<dbReference type="GO" id="GO:0008270">
    <property type="term" value="F:zinc ion binding"/>
    <property type="evidence" value="ECO:0007669"/>
    <property type="project" value="UniProtKB-KW"/>
</dbReference>
<protein>
    <submittedName>
        <fullName evidence="9">Protein GZF3</fullName>
    </submittedName>
</protein>
<dbReference type="GO" id="GO:0000978">
    <property type="term" value="F:RNA polymerase II cis-regulatory region sequence-specific DNA binding"/>
    <property type="evidence" value="ECO:0007669"/>
    <property type="project" value="TreeGrafter"/>
</dbReference>
<proteinExistence type="predicted"/>
<dbReference type="Pfam" id="PF25026">
    <property type="entry name" value="Asd-4"/>
    <property type="match status" value="1"/>
</dbReference>
<feature type="compositionally biased region" description="Basic and acidic residues" evidence="7">
    <location>
        <begin position="273"/>
        <end position="283"/>
    </location>
</feature>
<keyword evidence="3 6" id="KW-0863">Zinc-finger</keyword>
<dbReference type="GO" id="GO:0001227">
    <property type="term" value="F:DNA-binding transcription repressor activity, RNA polymerase II-specific"/>
    <property type="evidence" value="ECO:0007669"/>
    <property type="project" value="UniProtKB-ARBA"/>
</dbReference>
<feature type="region of interest" description="Disordered" evidence="7">
    <location>
        <begin position="270"/>
        <end position="291"/>
    </location>
</feature>
<dbReference type="PRINTS" id="PR00619">
    <property type="entry name" value="GATAZNFINGER"/>
</dbReference>
<accession>A0A0W4ZKW9</accession>
<feature type="domain" description="GATA-type" evidence="8">
    <location>
        <begin position="7"/>
        <end position="54"/>
    </location>
</feature>
<evidence type="ECO:0000313" key="9">
    <source>
        <dbReference type="EMBL" id="KTW29019.1"/>
    </source>
</evidence>
<feature type="region of interest" description="Disordered" evidence="7">
    <location>
        <begin position="52"/>
        <end position="117"/>
    </location>
</feature>
<dbReference type="VEuPathDB" id="FungiDB:T551_02293"/>
<sequence length="291" mass="32116">MTGTPVCQNCSTSITPLWRRDDSGATLCNACGLFLKLHGCSRPTSLKTDVIKSRNRVKHTVHKSKTSDSSESRATRGNPSSPPSSPVDPAGSTGSSRSCGSANSVGSHASTGSSVTLVDHEEPRYHFSTMMGYGMQAGEGFCNHLHGLAALPLTDIPTIDSLLQANAALRTRVSELELVNDLFRLRVSELEMNEAQMRQQDASLTDFDRQLRQREADLERREAYLHMRLRDIHPEEDKEDQRKRKKICVSELLEESGSSFLMEALPINNAPKVKTEPLDHPPEQHPILSSV</sequence>
<keyword evidence="2" id="KW-0479">Metal-binding</keyword>
<dbReference type="InterPro" id="IPR039355">
    <property type="entry name" value="Transcription_factor_GATA"/>
</dbReference>
<dbReference type="CDD" id="cd00202">
    <property type="entry name" value="ZnF_GATA"/>
    <property type="match status" value="1"/>
</dbReference>
<keyword evidence="5" id="KW-0539">Nucleus</keyword>
<feature type="compositionally biased region" description="Polar residues" evidence="7">
    <location>
        <begin position="92"/>
        <end position="116"/>
    </location>
</feature>
<dbReference type="PANTHER" id="PTHR10071:SF281">
    <property type="entry name" value="BOX A-BINDING FACTOR-RELATED"/>
    <property type="match status" value="1"/>
</dbReference>